<accession>A0A8H6EGE9</accession>
<gene>
    <name evidence="1" type="ORF">Bfra_007714</name>
</gene>
<sequence length="82" mass="9198">MCGTSFEYVSGWRQKRCHQNYIAIYESKLSASKAALEVIGLRVARGLLPVSPMKHSVHVVGGVSVNWQYGERWARVKNCQAC</sequence>
<reference evidence="1 2" key="1">
    <citation type="journal article" date="2020" name="Phytopathology">
        <title>A high-quality genome resource of Botrytis fragariae, a new and rapidly spreading fungal pathogen causing strawberry gray mold in the U.S.A.</title>
        <authorList>
            <person name="Wu Y."/>
            <person name="Saski C.A."/>
            <person name="Schnabel G."/>
            <person name="Xiao S."/>
            <person name="Hu M."/>
        </authorList>
    </citation>
    <scope>NUCLEOTIDE SEQUENCE [LARGE SCALE GENOMIC DNA]</scope>
    <source>
        <strain evidence="1 2">BVB16</strain>
    </source>
</reference>
<evidence type="ECO:0000313" key="2">
    <source>
        <dbReference type="Proteomes" id="UP000531561"/>
    </source>
</evidence>
<comment type="caution">
    <text evidence="1">The sequence shown here is derived from an EMBL/GenBank/DDBJ whole genome shotgun (WGS) entry which is preliminary data.</text>
</comment>
<dbReference type="EMBL" id="JABFCT010000012">
    <property type="protein sequence ID" value="KAF5871201.1"/>
    <property type="molecule type" value="Genomic_DNA"/>
</dbReference>
<organism evidence="1 2">
    <name type="scientific">Botrytis fragariae</name>
    <dbReference type="NCBI Taxonomy" id="1964551"/>
    <lineage>
        <taxon>Eukaryota</taxon>
        <taxon>Fungi</taxon>
        <taxon>Dikarya</taxon>
        <taxon>Ascomycota</taxon>
        <taxon>Pezizomycotina</taxon>
        <taxon>Leotiomycetes</taxon>
        <taxon>Helotiales</taxon>
        <taxon>Sclerotiniaceae</taxon>
        <taxon>Botrytis</taxon>
    </lineage>
</organism>
<dbReference type="AlphaFoldDB" id="A0A8H6EGE9"/>
<keyword evidence="2" id="KW-1185">Reference proteome</keyword>
<proteinExistence type="predicted"/>
<protein>
    <submittedName>
        <fullName evidence="1">Uncharacterized protein</fullName>
    </submittedName>
</protein>
<dbReference type="Proteomes" id="UP000531561">
    <property type="component" value="Unassembled WGS sequence"/>
</dbReference>
<evidence type="ECO:0000313" key="1">
    <source>
        <dbReference type="EMBL" id="KAF5871201.1"/>
    </source>
</evidence>
<dbReference type="GeneID" id="59261777"/>
<dbReference type="RefSeq" id="XP_037190148.1">
    <property type="nucleotide sequence ID" value="XM_037338085.1"/>
</dbReference>
<name>A0A8H6EGE9_9HELO</name>